<organism evidence="1 2">
    <name type="scientific">Brassica cretica</name>
    <name type="common">Mustard</name>
    <dbReference type="NCBI Taxonomy" id="69181"/>
    <lineage>
        <taxon>Eukaryota</taxon>
        <taxon>Viridiplantae</taxon>
        <taxon>Streptophyta</taxon>
        <taxon>Embryophyta</taxon>
        <taxon>Tracheophyta</taxon>
        <taxon>Spermatophyta</taxon>
        <taxon>Magnoliopsida</taxon>
        <taxon>eudicotyledons</taxon>
        <taxon>Gunneridae</taxon>
        <taxon>Pentapetalae</taxon>
        <taxon>rosids</taxon>
        <taxon>malvids</taxon>
        <taxon>Brassicales</taxon>
        <taxon>Brassicaceae</taxon>
        <taxon>Brassiceae</taxon>
        <taxon>Brassica</taxon>
    </lineage>
</organism>
<accession>A0A8S9NDX7</accession>
<name>A0A8S9NDX7_BRACR</name>
<dbReference type="Proteomes" id="UP000712600">
    <property type="component" value="Unassembled WGS sequence"/>
</dbReference>
<proteinExistence type="predicted"/>
<dbReference type="EMBL" id="QGKX02001621">
    <property type="protein sequence ID" value="KAF3500108.1"/>
    <property type="molecule type" value="Genomic_DNA"/>
</dbReference>
<reference evidence="1" key="1">
    <citation type="submission" date="2019-12" db="EMBL/GenBank/DDBJ databases">
        <title>Genome sequencing and annotation of Brassica cretica.</title>
        <authorList>
            <person name="Studholme D.J."/>
            <person name="Sarris P."/>
        </authorList>
    </citation>
    <scope>NUCLEOTIDE SEQUENCE</scope>
    <source>
        <strain evidence="1">PFS-109/04</strain>
        <tissue evidence="1">Leaf</tissue>
    </source>
</reference>
<dbReference type="AlphaFoldDB" id="A0A8S9NDX7"/>
<evidence type="ECO:0000313" key="2">
    <source>
        <dbReference type="Proteomes" id="UP000712600"/>
    </source>
</evidence>
<sequence>MNISQRSAVGNYNKRIDGAKTSSFDHKLRFPRSVKLALMLLRVGARDETTNMAMNISKQSIGKNNKQMDGSIKRQIKCKPVGLAFLNLKLMY</sequence>
<protein>
    <submittedName>
        <fullName evidence="1">Uncharacterized protein</fullName>
    </submittedName>
</protein>
<evidence type="ECO:0000313" key="1">
    <source>
        <dbReference type="EMBL" id="KAF3500108.1"/>
    </source>
</evidence>
<gene>
    <name evidence="1" type="ORF">F2Q69_00042548</name>
</gene>
<comment type="caution">
    <text evidence="1">The sequence shown here is derived from an EMBL/GenBank/DDBJ whole genome shotgun (WGS) entry which is preliminary data.</text>
</comment>